<dbReference type="GO" id="GO:0004016">
    <property type="term" value="F:adenylate cyclase activity"/>
    <property type="evidence" value="ECO:0007669"/>
    <property type="project" value="TreeGrafter"/>
</dbReference>
<dbReference type="GO" id="GO:0005737">
    <property type="term" value="C:cytoplasm"/>
    <property type="evidence" value="ECO:0007669"/>
    <property type="project" value="TreeGrafter"/>
</dbReference>
<sequence>MRCWLSMGWPREGHTTPQTWAKGARMWACRRGFAAPGWSQKRRRIFAMGQADDRNRIRCIRRAGQAACVRASRRSAGRAPAAGLRPAQRGRGGPAQLDQAAARRGRGRGRRAGAQAHMKAEDRRPTRRNVAVLFIDIVGSTELAERLDPELLLQILERYYDACRTEIFQRGGVVEKYIGDAIMAVFGVPVSREDDALRAVLAAERAMAAVHRLSAELAPTHEVSLDAHCGVAFGQVMVVESPGADVRVIGDTVNTAARLQSAAGDGEILLGDDVARLVRRHAVLDEVPPLTLKGKREPVRAWRLVSVDPERGEPEADTIPLIGRTAELHRLTELHAQVVAERRCGMATLLGAPGIGKSRLVREFLHDLPGEAMVLTGRCPAYGVGATYRPIAEMLEPLDLDEVAGAECAGTLRELTTGIAEIARAVRTLFEVLAEDRPLVVVLDDLQWAEPTLLDLIEDCAAWLRDVPVLLVCVTRPELYESRPAWGGGAPRAVSLEVGPLGPPDTARLVAELCAARADVLAHGEDDVHRRVTAGCDGNPLFAELMLETAAEGDAALPPTIQALLGARLDRLDRPEREVLERAATVGQSFTADQVGALLEAGVPATAGPLCRLQRARLIRRGPHTGCYEFTQTLTRETVYALTSKDLRAGWHRRLADLLGGSPFPGDVSHHLLTACRFTREVRPGDPLLPELTDRAAASLIADGGKALHRKDLPAAIALLERGREMLPPGRDEHRSLAVRISDAHLARGANAQAAAALDRAAELLPGDPRNELTCAIQREILALRAGRAPLLEPLRARLAGDAADPLSRCRFHLLEALAHTENGRFGTAEQALRDGLAKARAMGDRYEEDRLLGGLCELVQWSPTPVGEGLALCADLLARFAGDRTLLVPVLLARARLLALSGDLEPAHRALDTAGRYADELHLRLSSIAITQVRGLVESLGGGHERARELFVRAGAALRDAGHEPPAATLAVYAARESLRLGEVRRAEAELGAGAAGPRQLRGELTAEAVRARIASLDGDHDRALATAERLGGLLAATDDPCLHGDTHFEIAQIHRAAGRDPAAAAGRALDAYLSKGASLLVRRVREWTSDPRRPRME</sequence>
<dbReference type="SUPFAM" id="SSF52540">
    <property type="entry name" value="P-loop containing nucleoside triphosphate hydrolases"/>
    <property type="match status" value="1"/>
</dbReference>
<feature type="compositionally biased region" description="Low complexity" evidence="3">
    <location>
        <begin position="77"/>
        <end position="102"/>
    </location>
</feature>
<protein>
    <submittedName>
        <fullName evidence="5">Adenylate/guanylate cyclase domain-containing protein</fullName>
    </submittedName>
</protein>
<keyword evidence="1" id="KW-0547">Nucleotide-binding</keyword>
<dbReference type="Pfam" id="PF00211">
    <property type="entry name" value="Guanylate_cyc"/>
    <property type="match status" value="1"/>
</dbReference>
<dbReference type="GO" id="GO:0035556">
    <property type="term" value="P:intracellular signal transduction"/>
    <property type="evidence" value="ECO:0007669"/>
    <property type="project" value="InterPro"/>
</dbReference>
<evidence type="ECO:0000256" key="1">
    <source>
        <dbReference type="ARBA" id="ARBA00022741"/>
    </source>
</evidence>
<dbReference type="InterPro" id="IPR041664">
    <property type="entry name" value="AAA_16"/>
</dbReference>
<proteinExistence type="predicted"/>
<dbReference type="Proteomes" id="UP000253303">
    <property type="component" value="Unassembled WGS sequence"/>
</dbReference>
<dbReference type="PROSITE" id="PS50125">
    <property type="entry name" value="GUANYLATE_CYCLASE_2"/>
    <property type="match status" value="1"/>
</dbReference>
<dbReference type="Gene3D" id="3.30.70.1230">
    <property type="entry name" value="Nucleotide cyclase"/>
    <property type="match status" value="1"/>
</dbReference>
<dbReference type="Gene3D" id="3.40.50.300">
    <property type="entry name" value="P-loop containing nucleotide triphosphate hydrolases"/>
    <property type="match status" value="1"/>
</dbReference>
<dbReference type="SUPFAM" id="SSF55073">
    <property type="entry name" value="Nucleotide cyclase"/>
    <property type="match status" value="1"/>
</dbReference>
<comment type="caution">
    <text evidence="5">The sequence shown here is derived from an EMBL/GenBank/DDBJ whole genome shotgun (WGS) entry which is preliminary data.</text>
</comment>
<evidence type="ECO:0000256" key="3">
    <source>
        <dbReference type="SAM" id="MobiDB-lite"/>
    </source>
</evidence>
<dbReference type="PANTHER" id="PTHR16305">
    <property type="entry name" value="TESTICULAR SOLUBLE ADENYLYL CYCLASE"/>
    <property type="match status" value="1"/>
</dbReference>
<evidence type="ECO:0000313" key="6">
    <source>
        <dbReference type="Proteomes" id="UP000253303"/>
    </source>
</evidence>
<feature type="domain" description="Guanylate cyclase" evidence="4">
    <location>
        <begin position="131"/>
        <end position="260"/>
    </location>
</feature>
<dbReference type="Pfam" id="PF13191">
    <property type="entry name" value="AAA_16"/>
    <property type="match status" value="1"/>
</dbReference>
<evidence type="ECO:0000259" key="4">
    <source>
        <dbReference type="PROSITE" id="PS50125"/>
    </source>
</evidence>
<dbReference type="SMART" id="SM00044">
    <property type="entry name" value="CYCc"/>
    <property type="match status" value="1"/>
</dbReference>
<keyword evidence="6" id="KW-1185">Reference proteome</keyword>
<dbReference type="EMBL" id="QMEY01000026">
    <property type="protein sequence ID" value="RBQ15096.1"/>
    <property type="molecule type" value="Genomic_DNA"/>
</dbReference>
<dbReference type="InterPro" id="IPR001054">
    <property type="entry name" value="A/G_cyclase"/>
</dbReference>
<dbReference type="InterPro" id="IPR029787">
    <property type="entry name" value="Nucleotide_cyclase"/>
</dbReference>
<feature type="region of interest" description="Disordered" evidence="3">
    <location>
        <begin position="77"/>
        <end position="122"/>
    </location>
</feature>
<dbReference type="InterPro" id="IPR027417">
    <property type="entry name" value="P-loop_NTPase"/>
</dbReference>
<organism evidence="5 6">
    <name type="scientific">Spongiactinospora rosea</name>
    <dbReference type="NCBI Taxonomy" id="2248750"/>
    <lineage>
        <taxon>Bacteria</taxon>
        <taxon>Bacillati</taxon>
        <taxon>Actinomycetota</taxon>
        <taxon>Actinomycetes</taxon>
        <taxon>Streptosporangiales</taxon>
        <taxon>Streptosporangiaceae</taxon>
        <taxon>Spongiactinospora</taxon>
    </lineage>
</organism>
<dbReference type="AlphaFoldDB" id="A0A366LMG8"/>
<name>A0A366LMG8_9ACTN</name>
<evidence type="ECO:0000313" key="5">
    <source>
        <dbReference type="EMBL" id="RBQ15096.1"/>
    </source>
</evidence>
<keyword evidence="2" id="KW-0067">ATP-binding</keyword>
<dbReference type="PANTHER" id="PTHR16305:SF28">
    <property type="entry name" value="GUANYLATE CYCLASE DOMAIN-CONTAINING PROTEIN"/>
    <property type="match status" value="1"/>
</dbReference>
<dbReference type="GO" id="GO:0005524">
    <property type="term" value="F:ATP binding"/>
    <property type="evidence" value="ECO:0007669"/>
    <property type="project" value="UniProtKB-KW"/>
</dbReference>
<evidence type="ECO:0000256" key="2">
    <source>
        <dbReference type="ARBA" id="ARBA00022840"/>
    </source>
</evidence>
<reference evidence="5 6" key="1">
    <citation type="submission" date="2018-06" db="EMBL/GenBank/DDBJ databases">
        <title>Sphaerisporangium craniellae sp. nov., isolated from a marine sponge in the South China Sea.</title>
        <authorList>
            <person name="Li L."/>
        </authorList>
    </citation>
    <scope>NUCLEOTIDE SEQUENCE [LARGE SCALE GENOMIC DNA]</scope>
    <source>
        <strain evidence="5 6">LHW63015</strain>
    </source>
</reference>
<dbReference type="GO" id="GO:0009190">
    <property type="term" value="P:cyclic nucleotide biosynthetic process"/>
    <property type="evidence" value="ECO:0007669"/>
    <property type="project" value="InterPro"/>
</dbReference>
<dbReference type="CDD" id="cd07302">
    <property type="entry name" value="CHD"/>
    <property type="match status" value="1"/>
</dbReference>
<accession>A0A366LMG8</accession>
<gene>
    <name evidence="5" type="ORF">DP939_37480</name>
</gene>